<dbReference type="InterPro" id="IPR001206">
    <property type="entry name" value="Diacylglycerol_kinase_cat_dom"/>
</dbReference>
<evidence type="ECO:0000256" key="5">
    <source>
        <dbReference type="ARBA" id="ARBA00005175"/>
    </source>
</evidence>
<evidence type="ECO:0000256" key="33">
    <source>
        <dbReference type="ARBA" id="ARBA00049500"/>
    </source>
</evidence>
<dbReference type="Gene3D" id="1.25.40.20">
    <property type="entry name" value="Ankyrin repeat-containing domain"/>
    <property type="match status" value="1"/>
</dbReference>
<comment type="catalytic activity">
    <reaction evidence="39">
        <text>1,2-ditetradecanoyl-sn-glycerol + ATP = 1,2-ditetradecanoyl-sn-glycero-3-phosphate + ADP + H(+)</text>
        <dbReference type="Rhea" id="RHEA:43444"/>
        <dbReference type="ChEBI" id="CHEBI:15378"/>
        <dbReference type="ChEBI" id="CHEBI:30616"/>
        <dbReference type="ChEBI" id="CHEBI:80651"/>
        <dbReference type="ChEBI" id="CHEBI:83550"/>
        <dbReference type="ChEBI" id="CHEBI:456216"/>
    </reaction>
    <physiologicalReaction direction="left-to-right" evidence="39">
        <dbReference type="Rhea" id="RHEA:43445"/>
    </physiologicalReaction>
</comment>
<dbReference type="SMART" id="SM00046">
    <property type="entry name" value="DAGKc"/>
    <property type="match status" value="1"/>
</dbReference>
<dbReference type="InterPro" id="IPR047484">
    <property type="entry name" value="C1_DGKzeta_rpt2"/>
</dbReference>
<evidence type="ECO:0000256" key="15">
    <source>
        <dbReference type="ARBA" id="ARBA00022777"/>
    </source>
</evidence>
<dbReference type="CDD" id="cd20895">
    <property type="entry name" value="C1_DGKzeta_rpt2"/>
    <property type="match status" value="1"/>
</dbReference>
<dbReference type="Pfam" id="PF00609">
    <property type="entry name" value="DAGK_acc"/>
    <property type="match status" value="1"/>
</dbReference>
<dbReference type="PANTHER" id="PTHR11255">
    <property type="entry name" value="DIACYLGLYCEROL KINASE"/>
    <property type="match status" value="1"/>
</dbReference>
<evidence type="ECO:0000256" key="1">
    <source>
        <dbReference type="ARBA" id="ARBA00004123"/>
    </source>
</evidence>
<comment type="catalytic activity">
    <reaction evidence="24">
        <text>1,2-didecanoyl-sn-glycerol + ATP = 1,2-didecanoyl-sn-glycero-3-phosphate + ADP + H(+)</text>
        <dbReference type="Rhea" id="RHEA:43428"/>
        <dbReference type="ChEBI" id="CHEBI:15378"/>
        <dbReference type="ChEBI" id="CHEBI:18155"/>
        <dbReference type="ChEBI" id="CHEBI:30616"/>
        <dbReference type="ChEBI" id="CHEBI:78227"/>
        <dbReference type="ChEBI" id="CHEBI:456216"/>
    </reaction>
    <physiologicalReaction direction="left-to-right" evidence="24">
        <dbReference type="Rhea" id="RHEA:43429"/>
    </physiologicalReaction>
</comment>
<keyword evidence="8" id="KW-0963">Cytoplasm</keyword>
<evidence type="ECO:0000256" key="41">
    <source>
        <dbReference type="ARBA" id="ARBA00060536"/>
    </source>
</evidence>
<comment type="catalytic activity">
    <reaction evidence="29">
        <text>1-hexadecanoyl-2-(9Z-octadecenoyl)-sn-glycerol + ATP = 1-hexadecanoyl-2-(9Z-octadecenoyl)-sn-glycero-3-phosphate + ADP + H(+)</text>
        <dbReference type="Rhea" id="RHEA:43416"/>
        <dbReference type="ChEBI" id="CHEBI:15378"/>
        <dbReference type="ChEBI" id="CHEBI:30616"/>
        <dbReference type="ChEBI" id="CHEBI:64839"/>
        <dbReference type="ChEBI" id="CHEBI:75466"/>
        <dbReference type="ChEBI" id="CHEBI:456216"/>
    </reaction>
    <physiologicalReaction direction="left-to-right" evidence="29">
        <dbReference type="Rhea" id="RHEA:43417"/>
    </physiologicalReaction>
</comment>
<sequence>MDTFFRRHFKRKEAGEAMHDGHVPEPSRHRRPSIAVPASRARRRSSVGLPSTVLTQRRRSSVQLQALPRITSSRPVQKSSGRRRSSTTTPKANPRFAVRRKKVGKLRNIDTHLLGPSMLLASLIQMTEEEEEDEESRSPLPGQQECLPLAVVAERVQAHPLIRVPRCLRRNSSHYGHAEPGPHVRYCRSSQRRRRRRVSTISKAGSPWPGRGLPLPNRRSSTCYRGHATLNPLLGAYYDPRLESWSGFLSKAIAKAGVHDNAAQSGAIIPAKCEPNKEICSTVDWTENAQFGQHVWFETSPSGDFCYVGETYCFAKSLQKSLPRHKCASCKIAVHTVCMDQLEKINFRCKPSFKDPGLRNVRETPNMRHHWVHRRRQDGKCRQCGKGFQQKFTFHSKDIVAISCSWCKQAYHNKVTCFMLQKIDETCSLGAHAAVIIPPTWIIRVRRQQASLKSSKRKKKTSLKVKPCKKTTEDGKWKHFVVRPIPSPHMKPLLVFVNPKSGGNQGTKIIRSFMWYLNPRQVFDLTQGGPREGLEMYSKVHNLRILVCGGDGTVGWILSVLDELQLNPQPAVAVLPLGTGNDLARTLNWGGGYTDEPVSKILSHVEDGNIVQLDRWNLSVEPNLEASEEERDEHQTDKLPINVFNNYFSLGFDAHVTLEFHESREAKPERFNSRLRNKMFYAGVSVSCDGTDLTSKVQDMKLQCLLFLNIPRYCAGTMPWGNPSEHNDFGPQKHDDGLIEVIGFTMTSLATLQVGGHGERLHQCQEVTLTTFKPIPVQVDGEPCRLAPSVIRITLRNQANMLQKTKRRISLPQLYDQQPITEKVQIQVNRISMRDYEALHYDKEQLREASIPMGIITVPGNSDLETCRLHIEKLHEEEDGVNTDTLHMPKLSPKWCFLDSTTADRFYRIDRGQEHLNYVAEISQDELFILDPELVTKETVGTSPGMPGAMETVGGCSNSKDQFAFPACSAGPSPLCRVHQMHAEGQTESASTDSDSHVQTSNPETPTKPGLCIHKYNQFQQYHTLAALPDLMDFFSGHSCSQLVQMREEGANLLVQDRFGRTLLHHAVVLGSKEIVKYIIDNAPACILDVTEKSTGETALHKAAALCQRTICCYLVEAGASLMKTDLQGETPKMYAERAQDMELAAYLENRQHHQMIQREDHETAV</sequence>
<evidence type="ECO:0000256" key="20">
    <source>
        <dbReference type="ARBA" id="ARBA00023136"/>
    </source>
</evidence>
<comment type="catalytic activity">
    <reaction evidence="23">
        <text>1,2-di-(9Z-octadecenoyl)-sn-glycerol + ATP = 1,2-di-(9Z-octadecenoyl)-sn-glycero-3-phosphate + ADP + H(+)</text>
        <dbReference type="Rhea" id="RHEA:40327"/>
        <dbReference type="ChEBI" id="CHEBI:15378"/>
        <dbReference type="ChEBI" id="CHEBI:30616"/>
        <dbReference type="ChEBI" id="CHEBI:52333"/>
        <dbReference type="ChEBI" id="CHEBI:74546"/>
        <dbReference type="ChEBI" id="CHEBI:456216"/>
    </reaction>
    <physiologicalReaction direction="left-to-right" evidence="23">
        <dbReference type="Rhea" id="RHEA:40328"/>
    </physiologicalReaction>
</comment>
<evidence type="ECO:0000256" key="6">
    <source>
        <dbReference type="ARBA" id="ARBA00009280"/>
    </source>
</evidence>
<evidence type="ECO:0000256" key="35">
    <source>
        <dbReference type="ARBA" id="ARBA00050690"/>
    </source>
</evidence>
<keyword evidence="13 43" id="KW-0547">Nucleotide-binding</keyword>
<dbReference type="InterPro" id="IPR002110">
    <property type="entry name" value="Ankyrin_rpt"/>
</dbReference>
<evidence type="ECO:0000256" key="14">
    <source>
        <dbReference type="ARBA" id="ARBA00022771"/>
    </source>
</evidence>
<comment type="catalytic activity">
    <reaction evidence="32">
        <text>1-O-hexadecyl-2-acetyl-sn-glycerol + ATP = 1-O-hexadecyl-2-acetyl-sn-glycero-3-phosphate + ADP + H(+)</text>
        <dbReference type="Rhea" id="RHEA:41676"/>
        <dbReference type="ChEBI" id="CHEBI:15378"/>
        <dbReference type="ChEBI" id="CHEBI:30616"/>
        <dbReference type="ChEBI" id="CHEBI:75936"/>
        <dbReference type="ChEBI" id="CHEBI:78385"/>
        <dbReference type="ChEBI" id="CHEBI:456216"/>
    </reaction>
    <physiologicalReaction direction="left-to-right" evidence="32">
        <dbReference type="Rhea" id="RHEA:41677"/>
    </physiologicalReaction>
</comment>
<dbReference type="SMART" id="SM00248">
    <property type="entry name" value="ANK"/>
    <property type="match status" value="2"/>
</dbReference>
<dbReference type="PROSITE" id="PS50088">
    <property type="entry name" value="ANK_REPEAT"/>
    <property type="match status" value="1"/>
</dbReference>
<evidence type="ECO:0000256" key="29">
    <source>
        <dbReference type="ARBA" id="ARBA00034636"/>
    </source>
</evidence>
<comment type="catalytic activity">
    <reaction evidence="26">
        <text>a 1,2-diacyl-sn-glycerol + ATP = a 1,2-diacyl-sn-glycero-3-phosphate + ADP + H(+)</text>
        <dbReference type="Rhea" id="RHEA:10272"/>
        <dbReference type="ChEBI" id="CHEBI:15378"/>
        <dbReference type="ChEBI" id="CHEBI:17815"/>
        <dbReference type="ChEBI" id="CHEBI:30616"/>
        <dbReference type="ChEBI" id="CHEBI:58608"/>
        <dbReference type="ChEBI" id="CHEBI:456216"/>
        <dbReference type="EC" id="2.7.1.107"/>
    </reaction>
    <physiologicalReaction direction="left-to-right" evidence="26">
        <dbReference type="Rhea" id="RHEA:10273"/>
    </physiologicalReaction>
</comment>
<name>A0A673JF60_9TELE</name>
<dbReference type="PANTHER" id="PTHR11255:SF43">
    <property type="entry name" value="DIACYLGLYCEROL KINASE ZETA"/>
    <property type="match status" value="1"/>
</dbReference>
<evidence type="ECO:0000256" key="7">
    <source>
        <dbReference type="ARBA" id="ARBA00022475"/>
    </source>
</evidence>
<dbReference type="SMART" id="SM00045">
    <property type="entry name" value="DAGKa"/>
    <property type="match status" value="1"/>
</dbReference>
<keyword evidence="11" id="KW-0479">Metal-binding</keyword>
<comment type="catalytic activity">
    <reaction evidence="27">
        <text>1-O-hexadecyl-sn-glycerol + ATP = 1-O-hexadecyl-sn-glycero-3-phosphate + ADP + H(+)</text>
        <dbReference type="Rhea" id="RHEA:41672"/>
        <dbReference type="ChEBI" id="CHEBI:15378"/>
        <dbReference type="ChEBI" id="CHEBI:30616"/>
        <dbReference type="ChEBI" id="CHEBI:34115"/>
        <dbReference type="ChEBI" id="CHEBI:77580"/>
        <dbReference type="ChEBI" id="CHEBI:456216"/>
    </reaction>
    <physiologicalReaction direction="left-to-right" evidence="27">
        <dbReference type="Rhea" id="RHEA:41673"/>
    </physiologicalReaction>
</comment>
<comment type="catalytic activity">
    <reaction evidence="28">
        <text>1-O-hexadecyl-2-(5Z,8Z,11Z,14Z-eicosatetraenoyl)-sn-glycerol + ATP = 1-O-hexadecyl-2-(5Z,8Z,11Z,14Z-eicosatetraenoyl)-sn-glycero-3-phosphate + ADP + H(+)</text>
        <dbReference type="Rhea" id="RHEA:40403"/>
        <dbReference type="ChEBI" id="CHEBI:15378"/>
        <dbReference type="ChEBI" id="CHEBI:30616"/>
        <dbReference type="ChEBI" id="CHEBI:77184"/>
        <dbReference type="ChEBI" id="CHEBI:77186"/>
        <dbReference type="ChEBI" id="CHEBI:456216"/>
    </reaction>
    <physiologicalReaction direction="left-to-right" evidence="28">
        <dbReference type="Rhea" id="RHEA:40404"/>
    </physiologicalReaction>
</comment>
<dbReference type="PROSITE" id="PS50146">
    <property type="entry name" value="DAGK"/>
    <property type="match status" value="1"/>
</dbReference>
<evidence type="ECO:0000256" key="8">
    <source>
        <dbReference type="ARBA" id="ARBA00022490"/>
    </source>
</evidence>
<feature type="domain" description="DAGKc" evidence="45">
    <location>
        <begin position="488"/>
        <end position="622"/>
    </location>
</feature>
<dbReference type="EC" id="2.7.1.107" evidence="43"/>
<dbReference type="GO" id="GO:0005634">
    <property type="term" value="C:nucleus"/>
    <property type="evidence" value="ECO:0007669"/>
    <property type="project" value="UniProtKB-SubCell"/>
</dbReference>
<comment type="catalytic activity">
    <reaction evidence="25">
        <text>1-octadecanoyl-2-(5Z,8Z,11Z,14Z-eicosatetraenoyl)-sn-glycerol + ATP = 1-octadecanoyl-2-(5Z,8Z,11Z,14Z-eicosatetraenoyl)-sn-glycero-3-phosphate + ADP + H(+)</text>
        <dbReference type="Rhea" id="RHEA:40323"/>
        <dbReference type="ChEBI" id="CHEBI:15378"/>
        <dbReference type="ChEBI" id="CHEBI:30616"/>
        <dbReference type="ChEBI" id="CHEBI:75728"/>
        <dbReference type="ChEBI" id="CHEBI:77091"/>
        <dbReference type="ChEBI" id="CHEBI:456216"/>
    </reaction>
    <physiologicalReaction direction="left-to-right" evidence="25">
        <dbReference type="Rhea" id="RHEA:40324"/>
    </physiologicalReaction>
</comment>
<keyword evidence="17 43" id="KW-0067">ATP-binding</keyword>
<keyword evidence="15 43" id="KW-0418">Kinase</keyword>
<dbReference type="GO" id="GO:0007200">
    <property type="term" value="P:phospholipase C-activating G protein-coupled receptor signaling pathway"/>
    <property type="evidence" value="ECO:0007669"/>
    <property type="project" value="InterPro"/>
</dbReference>
<evidence type="ECO:0000256" key="23">
    <source>
        <dbReference type="ARBA" id="ARBA00023371"/>
    </source>
</evidence>
<comment type="catalytic activity">
    <reaction evidence="36">
        <text>1-octadecanoyl-2-(4Z,7Z,10Z,13Z,16Z,19Z-docosahexaenoyl)-sn-glycerol + ATP = 1-octadecanoyl-2-(4Z,7Z,10Z,13Z,16Z,19Z-docosahexaenoyl)-sn-glycero-3-phosphate + ADP + H(+)</text>
        <dbReference type="Rhea" id="RHEA:40359"/>
        <dbReference type="ChEBI" id="CHEBI:15378"/>
        <dbReference type="ChEBI" id="CHEBI:30616"/>
        <dbReference type="ChEBI" id="CHEBI:77129"/>
        <dbReference type="ChEBI" id="CHEBI:77130"/>
        <dbReference type="ChEBI" id="CHEBI:456216"/>
    </reaction>
    <physiologicalReaction direction="left-to-right" evidence="36">
        <dbReference type="Rhea" id="RHEA:40360"/>
    </physiologicalReaction>
</comment>
<keyword evidence="9" id="KW-0597">Phosphoprotein</keyword>
<dbReference type="InterPro" id="IPR002219">
    <property type="entry name" value="PKC_DAG/PE"/>
</dbReference>
<comment type="catalytic activity">
    <reaction evidence="35">
        <text>1,2-di-(5Z,8Z,11Z,14Z)-eicosatetraenoyl-sn-glycerol + ATP = 1,2-di-(5Z,8Z,11Z,14Z)-eicosatetraenoyl-sn-glycero-3-phosphate + ADP + H(+)</text>
        <dbReference type="Rhea" id="RHEA:40351"/>
        <dbReference type="ChEBI" id="CHEBI:15378"/>
        <dbReference type="ChEBI" id="CHEBI:30616"/>
        <dbReference type="ChEBI" id="CHEBI:77125"/>
        <dbReference type="ChEBI" id="CHEBI:77126"/>
        <dbReference type="ChEBI" id="CHEBI:456216"/>
    </reaction>
    <physiologicalReaction direction="left-to-right" evidence="35">
        <dbReference type="Rhea" id="RHEA:40352"/>
    </physiologicalReaction>
</comment>
<comment type="catalytic activity">
    <reaction evidence="30">
        <text>1-O-hexadecyl-2-(9Z-octadecenoyl)-sn-glycerol + ATP = 1-O-hexadecyl-2-(9Z-octadecenoyl)-sn-glycero-3-phosphate + ADP + H(+)</text>
        <dbReference type="Rhea" id="RHEA:40407"/>
        <dbReference type="ChEBI" id="CHEBI:15378"/>
        <dbReference type="ChEBI" id="CHEBI:30616"/>
        <dbReference type="ChEBI" id="CHEBI:77185"/>
        <dbReference type="ChEBI" id="CHEBI:77187"/>
        <dbReference type="ChEBI" id="CHEBI:456216"/>
    </reaction>
    <physiologicalReaction direction="left-to-right" evidence="30">
        <dbReference type="Rhea" id="RHEA:40408"/>
    </physiologicalReaction>
</comment>
<evidence type="ECO:0000256" key="10">
    <source>
        <dbReference type="ARBA" id="ARBA00022679"/>
    </source>
</evidence>
<dbReference type="AlphaFoldDB" id="A0A673JF60"/>
<evidence type="ECO:0000256" key="31">
    <source>
        <dbReference type="ARBA" id="ARBA00034642"/>
    </source>
</evidence>
<dbReference type="InterPro" id="IPR036770">
    <property type="entry name" value="Ankyrin_rpt-contain_sf"/>
</dbReference>
<evidence type="ECO:0000256" key="2">
    <source>
        <dbReference type="ARBA" id="ARBA00004236"/>
    </source>
</evidence>
<evidence type="ECO:0000256" key="38">
    <source>
        <dbReference type="ARBA" id="ARBA00051008"/>
    </source>
</evidence>
<comment type="subcellular location">
    <subcellularLocation>
        <location evidence="2">Cell membrane</location>
    </subcellularLocation>
    <subcellularLocation>
        <location evidence="3">Cell projection</location>
        <location evidence="3">Lamellipodium</location>
    </subcellularLocation>
    <subcellularLocation>
        <location evidence="4">Cytoplasm</location>
        <location evidence="4">Cytosol</location>
    </subcellularLocation>
    <subcellularLocation>
        <location evidence="1">Nucleus</location>
    </subcellularLocation>
</comment>
<comment type="pathway">
    <text evidence="41">Glycerolipid metabolism.</text>
</comment>
<dbReference type="UniPathway" id="UPA00230"/>
<dbReference type="Ensembl" id="ENSSRHT00000049937.1">
    <property type="protein sequence ID" value="ENSSRHP00000048570.1"/>
    <property type="gene ID" value="ENSSRHG00000024434.1"/>
</dbReference>
<dbReference type="FunFam" id="1.25.40.20:FF:000034">
    <property type="entry name" value="Diacylglycerol kinase"/>
    <property type="match status" value="1"/>
</dbReference>
<comment type="catalytic activity">
    <reaction evidence="33">
        <text>a 1-O-alkyl-sn-glycerol + ATP = a 1-O-alkyl-sn-glycero-3-phosphate + ADP + H(+)</text>
        <dbReference type="Rhea" id="RHEA:16937"/>
        <dbReference type="ChEBI" id="CHEBI:15378"/>
        <dbReference type="ChEBI" id="CHEBI:15850"/>
        <dbReference type="ChEBI" id="CHEBI:30616"/>
        <dbReference type="ChEBI" id="CHEBI:58014"/>
        <dbReference type="ChEBI" id="CHEBI:456216"/>
        <dbReference type="EC" id="2.7.1.93"/>
    </reaction>
    <physiologicalReaction direction="left-to-right" evidence="33">
        <dbReference type="Rhea" id="RHEA:16938"/>
    </physiologicalReaction>
</comment>
<evidence type="ECO:0000256" key="16">
    <source>
        <dbReference type="ARBA" id="ARBA00022833"/>
    </source>
</evidence>
<evidence type="ECO:0000256" key="22">
    <source>
        <dbReference type="ARBA" id="ARBA00023273"/>
    </source>
</evidence>
<dbReference type="Pfam" id="PF23578">
    <property type="entry name" value="DGKI"/>
    <property type="match status" value="1"/>
</dbReference>
<evidence type="ECO:0000256" key="43">
    <source>
        <dbReference type="RuleBase" id="RU361128"/>
    </source>
</evidence>
<evidence type="ECO:0000256" key="37">
    <source>
        <dbReference type="ARBA" id="ARBA00050897"/>
    </source>
</evidence>
<comment type="catalytic activity">
    <reaction evidence="38">
        <text>1-octadecanoyl-2-(9Z-octadecenoyl)-sn-glycerol + ATP = 1-octadecanoyl-2-(9Z-octadecenoyl)-sn-glycero-3-phosphate + ADP + H(+)</text>
        <dbReference type="Rhea" id="RHEA:43424"/>
        <dbReference type="ChEBI" id="CHEBI:15378"/>
        <dbReference type="ChEBI" id="CHEBI:30616"/>
        <dbReference type="ChEBI" id="CHEBI:74560"/>
        <dbReference type="ChEBI" id="CHEBI:75468"/>
        <dbReference type="ChEBI" id="CHEBI:456216"/>
    </reaction>
    <physiologicalReaction direction="left-to-right" evidence="38">
        <dbReference type="Rhea" id="RHEA:43425"/>
    </physiologicalReaction>
</comment>
<evidence type="ECO:0000256" key="21">
    <source>
        <dbReference type="ARBA" id="ARBA00023242"/>
    </source>
</evidence>
<dbReference type="FunFam" id="3.40.50.10330:FF:000002">
    <property type="entry name" value="Diacylglycerol kinase"/>
    <property type="match status" value="1"/>
</dbReference>
<organism evidence="46 47">
    <name type="scientific">Sinocyclocheilus rhinocerous</name>
    <dbReference type="NCBI Taxonomy" id="307959"/>
    <lineage>
        <taxon>Eukaryota</taxon>
        <taxon>Metazoa</taxon>
        <taxon>Chordata</taxon>
        <taxon>Craniata</taxon>
        <taxon>Vertebrata</taxon>
        <taxon>Euteleostomi</taxon>
        <taxon>Actinopterygii</taxon>
        <taxon>Neopterygii</taxon>
        <taxon>Teleostei</taxon>
        <taxon>Ostariophysi</taxon>
        <taxon>Cypriniformes</taxon>
        <taxon>Cyprinidae</taxon>
        <taxon>Cyprininae</taxon>
        <taxon>Sinocyclocheilus</taxon>
    </lineage>
</organism>
<dbReference type="GO" id="GO:0047649">
    <property type="term" value="F:alkylglycerol kinase activity"/>
    <property type="evidence" value="ECO:0007669"/>
    <property type="project" value="UniProtKB-EC"/>
</dbReference>
<dbReference type="GO" id="GO:0005524">
    <property type="term" value="F:ATP binding"/>
    <property type="evidence" value="ECO:0007669"/>
    <property type="project" value="UniProtKB-KW"/>
</dbReference>
<dbReference type="FunFam" id="2.60.200.40:FF:000002">
    <property type="entry name" value="Diacylglycerol kinase"/>
    <property type="match status" value="1"/>
</dbReference>
<comment type="catalytic activity">
    <reaction evidence="37">
        <text>1-hexadecanoyl-2-(5Z,8Z,11Z,14Z-eicosatetraenoyl)-sn-glycerol + ATP = 1-hexadecanoyl-2-(5Z,8Z,11Z,14Z-eicosatetraenoyl)-sn-glycero-3-phosphate + ADP + H(+)</text>
        <dbReference type="Rhea" id="RHEA:40335"/>
        <dbReference type="ChEBI" id="CHEBI:15378"/>
        <dbReference type="ChEBI" id="CHEBI:30616"/>
        <dbReference type="ChEBI" id="CHEBI:72864"/>
        <dbReference type="ChEBI" id="CHEBI:77096"/>
        <dbReference type="ChEBI" id="CHEBI:456216"/>
    </reaction>
    <physiologicalReaction direction="left-to-right" evidence="37">
        <dbReference type="Rhea" id="RHEA:40336"/>
    </physiologicalReaction>
</comment>
<keyword evidence="21" id="KW-0539">Nucleus</keyword>
<comment type="pathway">
    <text evidence="5">Lipid metabolism; glycerolipid metabolism.</text>
</comment>
<keyword evidence="14" id="KW-0863">Zinc-finger</keyword>
<dbReference type="GO" id="GO:0005829">
    <property type="term" value="C:cytosol"/>
    <property type="evidence" value="ECO:0007669"/>
    <property type="project" value="UniProtKB-SubCell"/>
</dbReference>
<dbReference type="SMART" id="SM00109">
    <property type="entry name" value="C1"/>
    <property type="match status" value="2"/>
</dbReference>
<evidence type="ECO:0000256" key="42">
    <source>
        <dbReference type="PROSITE-ProRule" id="PRU00023"/>
    </source>
</evidence>
<evidence type="ECO:0000256" key="32">
    <source>
        <dbReference type="ARBA" id="ARBA00034647"/>
    </source>
</evidence>
<comment type="similarity">
    <text evidence="6 43">Belongs to the eukaryotic diacylglycerol kinase family.</text>
</comment>
<dbReference type="GO" id="GO:0004143">
    <property type="term" value="F:ATP-dependent diacylglycerol kinase activity"/>
    <property type="evidence" value="ECO:0007669"/>
    <property type="project" value="UniProtKB-EC"/>
</dbReference>
<evidence type="ECO:0000256" key="24">
    <source>
        <dbReference type="ARBA" id="ARBA00023395"/>
    </source>
</evidence>
<evidence type="ECO:0000256" key="39">
    <source>
        <dbReference type="ARBA" id="ARBA00051332"/>
    </source>
</evidence>
<evidence type="ECO:0000256" key="3">
    <source>
        <dbReference type="ARBA" id="ARBA00004510"/>
    </source>
</evidence>
<dbReference type="Proteomes" id="UP000472270">
    <property type="component" value="Unassembled WGS sequence"/>
</dbReference>
<evidence type="ECO:0000256" key="26">
    <source>
        <dbReference type="ARBA" id="ARBA00023411"/>
    </source>
</evidence>
<dbReference type="InterPro" id="IPR016064">
    <property type="entry name" value="NAD/diacylglycerol_kinase_sf"/>
</dbReference>
<comment type="catalytic activity">
    <reaction evidence="40">
        <text>1-eicosanoyl-2-(5Z,8Z,11Z,14Z)-eicosatetraenoyl-sn-glycerol + ATP = 1-eicosanoyl-2-(5Z,8Z,11Z,14Z)-eicosatetraenoyl-sn-glycero-3-phosphate + ADP + H(+)</text>
        <dbReference type="Rhea" id="RHEA:40331"/>
        <dbReference type="ChEBI" id="CHEBI:15378"/>
        <dbReference type="ChEBI" id="CHEBI:30616"/>
        <dbReference type="ChEBI" id="CHEBI:77094"/>
        <dbReference type="ChEBI" id="CHEBI:87223"/>
        <dbReference type="ChEBI" id="CHEBI:456216"/>
    </reaction>
    <physiologicalReaction direction="left-to-right" evidence="40">
        <dbReference type="Rhea" id="RHEA:40332"/>
    </physiologicalReaction>
</comment>
<accession>A0A673JF60</accession>
<feature type="compositionally biased region" description="Basic and acidic residues" evidence="44">
    <location>
        <begin position="12"/>
        <end position="27"/>
    </location>
</feature>
<evidence type="ECO:0000256" key="44">
    <source>
        <dbReference type="SAM" id="MobiDB-lite"/>
    </source>
</evidence>
<reference evidence="46" key="1">
    <citation type="submission" date="2025-08" db="UniProtKB">
        <authorList>
            <consortium name="Ensembl"/>
        </authorList>
    </citation>
    <scope>IDENTIFICATION</scope>
</reference>
<gene>
    <name evidence="46" type="primary">dgkzb</name>
</gene>
<keyword evidence="7" id="KW-1003">Cell membrane</keyword>
<evidence type="ECO:0000256" key="40">
    <source>
        <dbReference type="ARBA" id="ARBA00051725"/>
    </source>
</evidence>
<evidence type="ECO:0000256" key="13">
    <source>
        <dbReference type="ARBA" id="ARBA00022741"/>
    </source>
</evidence>
<dbReference type="InterPro" id="IPR017438">
    <property type="entry name" value="ATP-NAD_kinase_N"/>
</dbReference>
<evidence type="ECO:0000256" key="9">
    <source>
        <dbReference type="ARBA" id="ARBA00022553"/>
    </source>
</evidence>
<dbReference type="GO" id="GO:0008270">
    <property type="term" value="F:zinc ion binding"/>
    <property type="evidence" value="ECO:0007669"/>
    <property type="project" value="UniProtKB-KW"/>
</dbReference>
<comment type="catalytic activity">
    <reaction evidence="31">
        <text>1-O-alkyl-2-acyl-sn-glycerol + ATP = 1-O-alkyl-2-acyl-sn-glycero-3-phosphate + ADP + H(+)</text>
        <dbReference type="Rhea" id="RHEA:44072"/>
        <dbReference type="ChEBI" id="CHEBI:15378"/>
        <dbReference type="ChEBI" id="CHEBI:30616"/>
        <dbReference type="ChEBI" id="CHEBI:52595"/>
        <dbReference type="ChEBI" id="CHEBI:73332"/>
        <dbReference type="ChEBI" id="CHEBI:456216"/>
    </reaction>
    <physiologicalReaction direction="left-to-right" evidence="31">
        <dbReference type="Rhea" id="RHEA:44073"/>
    </physiologicalReaction>
</comment>
<dbReference type="SUPFAM" id="SSF111331">
    <property type="entry name" value="NAD kinase/diacylglycerol kinase-like"/>
    <property type="match status" value="1"/>
</dbReference>
<evidence type="ECO:0000259" key="45">
    <source>
        <dbReference type="PROSITE" id="PS50146"/>
    </source>
</evidence>
<dbReference type="InterPro" id="IPR056383">
    <property type="entry name" value="DGKI-like_dom"/>
</dbReference>
<keyword evidence="19" id="KW-0443">Lipid metabolism</keyword>
<feature type="region of interest" description="Disordered" evidence="44">
    <location>
        <begin position="982"/>
        <end position="1008"/>
    </location>
</feature>
<keyword evidence="20" id="KW-0472">Membrane</keyword>
<evidence type="ECO:0000256" key="12">
    <source>
        <dbReference type="ARBA" id="ARBA00022737"/>
    </source>
</evidence>
<keyword evidence="10 43" id="KW-0808">Transferase</keyword>
<keyword evidence="22" id="KW-0966">Cell projection</keyword>
<evidence type="ECO:0000313" key="47">
    <source>
        <dbReference type="Proteomes" id="UP000472270"/>
    </source>
</evidence>
<keyword evidence="12" id="KW-0677">Repeat</keyword>
<evidence type="ECO:0000256" key="17">
    <source>
        <dbReference type="ARBA" id="ARBA00022840"/>
    </source>
</evidence>
<evidence type="ECO:0000256" key="28">
    <source>
        <dbReference type="ARBA" id="ARBA00034624"/>
    </source>
</evidence>
<feature type="repeat" description="ANK" evidence="42">
    <location>
        <begin position="1095"/>
        <end position="1127"/>
    </location>
</feature>
<feature type="compositionally biased region" description="Polar residues" evidence="44">
    <location>
        <begin position="986"/>
        <end position="1005"/>
    </location>
</feature>
<keyword evidence="16" id="KW-0862">Zinc</keyword>
<feature type="region of interest" description="Disordered" evidence="44">
    <location>
        <begin position="1"/>
        <end position="97"/>
    </location>
</feature>
<keyword evidence="18 42" id="KW-0040">ANK repeat</keyword>
<evidence type="ECO:0000256" key="34">
    <source>
        <dbReference type="ARBA" id="ARBA00050429"/>
    </source>
</evidence>
<dbReference type="SUPFAM" id="SSF48403">
    <property type="entry name" value="Ankyrin repeat"/>
    <property type="match status" value="1"/>
</dbReference>
<dbReference type="Pfam" id="PF12796">
    <property type="entry name" value="Ank_2"/>
    <property type="match status" value="1"/>
</dbReference>
<dbReference type="GO" id="GO:0046486">
    <property type="term" value="P:glycerolipid metabolic process"/>
    <property type="evidence" value="ECO:0007669"/>
    <property type="project" value="UniProtKB-UniPathway"/>
</dbReference>
<comment type="catalytic activity">
    <reaction evidence="34">
        <text>1-(9Z-octadecenoyl)-2-hexadecanoyl-sn-glycerol + ATP = 1-(9Z)-octadecenoyl-2-hexadecanoyl-sn-glycero-3-phosphate + ADP + H(+)</text>
        <dbReference type="Rhea" id="RHEA:43420"/>
        <dbReference type="ChEBI" id="CHEBI:15378"/>
        <dbReference type="ChEBI" id="CHEBI:30616"/>
        <dbReference type="ChEBI" id="CHEBI:74551"/>
        <dbReference type="ChEBI" id="CHEBI:75447"/>
        <dbReference type="ChEBI" id="CHEBI:456216"/>
    </reaction>
    <physiologicalReaction direction="left-to-right" evidence="34">
        <dbReference type="Rhea" id="RHEA:43421"/>
    </physiologicalReaction>
</comment>
<dbReference type="Pfam" id="PF00781">
    <property type="entry name" value="DAGK_cat"/>
    <property type="match status" value="1"/>
</dbReference>
<feature type="region of interest" description="Disordered" evidence="44">
    <location>
        <begin position="173"/>
        <end position="212"/>
    </location>
</feature>
<evidence type="ECO:0000256" key="27">
    <source>
        <dbReference type="ARBA" id="ARBA00034614"/>
    </source>
</evidence>
<feature type="compositionally biased region" description="Basic residues" evidence="44">
    <location>
        <begin position="1"/>
        <end position="11"/>
    </location>
</feature>
<protein>
    <recommendedName>
        <fullName evidence="43">Diacylglycerol kinase</fullName>
        <shortName evidence="43">DAG kinase</shortName>
        <ecNumber evidence="43">2.7.1.107</ecNumber>
    </recommendedName>
</protein>
<evidence type="ECO:0000256" key="18">
    <source>
        <dbReference type="ARBA" id="ARBA00023043"/>
    </source>
</evidence>
<dbReference type="InterPro" id="IPR000756">
    <property type="entry name" value="Diacylglycerol_kin_accessory"/>
</dbReference>
<dbReference type="Gene3D" id="3.40.50.10330">
    <property type="entry name" value="Probable inorganic polyphosphate/atp-NAD kinase, domain 1"/>
    <property type="match status" value="1"/>
</dbReference>
<keyword evidence="47" id="KW-1185">Reference proteome</keyword>
<dbReference type="Gene3D" id="2.60.200.40">
    <property type="match status" value="1"/>
</dbReference>
<evidence type="ECO:0000256" key="25">
    <source>
        <dbReference type="ARBA" id="ARBA00023400"/>
    </source>
</evidence>
<reference evidence="46" key="2">
    <citation type="submission" date="2025-09" db="UniProtKB">
        <authorList>
            <consortium name="Ensembl"/>
        </authorList>
    </citation>
    <scope>IDENTIFICATION</scope>
</reference>
<evidence type="ECO:0000256" key="30">
    <source>
        <dbReference type="ARBA" id="ARBA00034638"/>
    </source>
</evidence>
<dbReference type="GO" id="GO:0005886">
    <property type="term" value="C:plasma membrane"/>
    <property type="evidence" value="ECO:0007669"/>
    <property type="project" value="UniProtKB-SubCell"/>
</dbReference>
<evidence type="ECO:0000256" key="11">
    <source>
        <dbReference type="ARBA" id="ARBA00022723"/>
    </source>
</evidence>
<proteinExistence type="inferred from homology"/>
<evidence type="ECO:0000256" key="19">
    <source>
        <dbReference type="ARBA" id="ARBA00023098"/>
    </source>
</evidence>
<dbReference type="GO" id="GO:0030027">
    <property type="term" value="C:lamellipodium"/>
    <property type="evidence" value="ECO:0007669"/>
    <property type="project" value="UniProtKB-SubCell"/>
</dbReference>
<dbReference type="GO" id="GO:0098978">
    <property type="term" value="C:glutamatergic synapse"/>
    <property type="evidence" value="ECO:0007669"/>
    <property type="project" value="TreeGrafter"/>
</dbReference>
<evidence type="ECO:0000256" key="4">
    <source>
        <dbReference type="ARBA" id="ARBA00004514"/>
    </source>
</evidence>
<dbReference type="InterPro" id="IPR037607">
    <property type="entry name" value="DGK"/>
</dbReference>
<evidence type="ECO:0000256" key="36">
    <source>
        <dbReference type="ARBA" id="ARBA00050789"/>
    </source>
</evidence>
<evidence type="ECO:0000313" key="46">
    <source>
        <dbReference type="Ensembl" id="ENSSRHP00000048570.1"/>
    </source>
</evidence>